<evidence type="ECO:0000256" key="2">
    <source>
        <dbReference type="PROSITE-ProRule" id="PRU00169"/>
    </source>
</evidence>
<keyword evidence="1 2" id="KW-0597">Phosphoprotein</keyword>
<evidence type="ECO:0000256" key="1">
    <source>
        <dbReference type="ARBA" id="ARBA00022553"/>
    </source>
</evidence>
<dbReference type="Pfam" id="PF00072">
    <property type="entry name" value="Response_reg"/>
    <property type="match status" value="1"/>
</dbReference>
<protein>
    <submittedName>
        <fullName evidence="4">Response regulator</fullName>
    </submittedName>
</protein>
<dbReference type="SMART" id="SM00448">
    <property type="entry name" value="REC"/>
    <property type="match status" value="1"/>
</dbReference>
<accession>A0A367ZTA6</accession>
<dbReference type="PANTHER" id="PTHR44591:SF23">
    <property type="entry name" value="CHEY SUBFAMILY"/>
    <property type="match status" value="1"/>
</dbReference>
<dbReference type="InterPro" id="IPR001789">
    <property type="entry name" value="Sig_transdc_resp-reg_receiver"/>
</dbReference>
<dbReference type="Proteomes" id="UP000252355">
    <property type="component" value="Unassembled WGS sequence"/>
</dbReference>
<evidence type="ECO:0000313" key="4">
    <source>
        <dbReference type="EMBL" id="RCK81368.1"/>
    </source>
</evidence>
<dbReference type="PROSITE" id="PS50110">
    <property type="entry name" value="RESPONSE_REGULATORY"/>
    <property type="match status" value="1"/>
</dbReference>
<dbReference type="SUPFAM" id="SSF52172">
    <property type="entry name" value="CheY-like"/>
    <property type="match status" value="1"/>
</dbReference>
<dbReference type="PANTHER" id="PTHR44591">
    <property type="entry name" value="STRESS RESPONSE REGULATOR PROTEIN 1"/>
    <property type="match status" value="1"/>
</dbReference>
<sequence length="123" mass="13476">MNILVIEDDVQVKLMLRMALEKKGFTVFEAGDGIQGLDLVERQPIDLVITDIFMPNEDGMIAISRLKKDWPQIKILAISGGAPGGSFDFLPVAQALGADEILHKPFSTEELFACLTRLLPPPA</sequence>
<name>A0A367ZTA6_9BACT</name>
<dbReference type="Gene3D" id="3.40.50.2300">
    <property type="match status" value="1"/>
</dbReference>
<comment type="caution">
    <text evidence="4">The sequence shown here is derived from an EMBL/GenBank/DDBJ whole genome shotgun (WGS) entry which is preliminary data.</text>
</comment>
<dbReference type="EMBL" id="QOQW01000002">
    <property type="protein sequence ID" value="RCK81368.1"/>
    <property type="molecule type" value="Genomic_DNA"/>
</dbReference>
<dbReference type="GO" id="GO:0000160">
    <property type="term" value="P:phosphorelay signal transduction system"/>
    <property type="evidence" value="ECO:0007669"/>
    <property type="project" value="InterPro"/>
</dbReference>
<proteinExistence type="predicted"/>
<gene>
    <name evidence="4" type="ORF">OZSIB_2237</name>
</gene>
<evidence type="ECO:0000259" key="3">
    <source>
        <dbReference type="PROSITE" id="PS50110"/>
    </source>
</evidence>
<evidence type="ECO:0000313" key="5">
    <source>
        <dbReference type="Proteomes" id="UP000252355"/>
    </source>
</evidence>
<feature type="domain" description="Response regulatory" evidence="3">
    <location>
        <begin position="2"/>
        <end position="119"/>
    </location>
</feature>
<feature type="modified residue" description="4-aspartylphosphate" evidence="2">
    <location>
        <position position="51"/>
    </location>
</feature>
<reference evidence="4 5" key="1">
    <citation type="submission" date="2018-05" db="EMBL/GenBank/DDBJ databases">
        <title>A metagenomic window into the 2 km-deep terrestrial subsurface aquifer revealed taxonomically and functionally diverse microbial community comprising novel uncultured bacterial lineages.</title>
        <authorList>
            <person name="Kadnikov V.V."/>
            <person name="Mardanov A.V."/>
            <person name="Beletsky A.V."/>
            <person name="Banks D."/>
            <person name="Pimenov N.V."/>
            <person name="Frank Y.A."/>
            <person name="Karnachuk O.V."/>
            <person name="Ravin N.V."/>
        </authorList>
    </citation>
    <scope>NUCLEOTIDE SEQUENCE [LARGE SCALE GENOMIC DNA]</scope>
    <source>
        <strain evidence="4">BY5</strain>
    </source>
</reference>
<dbReference type="InterPro" id="IPR011006">
    <property type="entry name" value="CheY-like_superfamily"/>
</dbReference>
<dbReference type="AlphaFoldDB" id="A0A367ZTA6"/>
<dbReference type="InterPro" id="IPR050595">
    <property type="entry name" value="Bact_response_regulator"/>
</dbReference>
<organism evidence="4 5">
    <name type="scientific">Candidatus Ozemobacter sibiricus</name>
    <dbReference type="NCBI Taxonomy" id="2268124"/>
    <lineage>
        <taxon>Bacteria</taxon>
        <taxon>Candidatus Ozemobacteria</taxon>
        <taxon>Candidatus Ozemobacterales</taxon>
        <taxon>Candidatus Ozemobacteraceae</taxon>
        <taxon>Candidatus Ozemobacter</taxon>
    </lineage>
</organism>